<evidence type="ECO:0000313" key="2">
    <source>
        <dbReference type="EMBL" id="PWC26685.1"/>
    </source>
</evidence>
<evidence type="ECO:0000313" key="3">
    <source>
        <dbReference type="Proteomes" id="UP000245048"/>
    </source>
</evidence>
<evidence type="ECO:0000259" key="1">
    <source>
        <dbReference type="Pfam" id="PF18145"/>
    </source>
</evidence>
<accession>A0A2U1UYF5</accession>
<keyword evidence="3" id="KW-1185">Reference proteome</keyword>
<proteinExistence type="predicted"/>
<reference evidence="3" key="1">
    <citation type="submission" date="2017-10" db="EMBL/GenBank/DDBJ databases">
        <authorList>
            <person name="Toshchakov S.V."/>
            <person name="Goeva M.A."/>
        </authorList>
    </citation>
    <scope>NUCLEOTIDE SEQUENCE [LARGE SCALE GENOMIC DNA]</scope>
    <source>
        <strain evidence="3">JR1/69-1-13</strain>
    </source>
</reference>
<sequence>MIWMKAGGRCQFRGCNRDLLEHLPSATPNKRLGYVAHVVAASPGGPRGDPIRSPALSNSIENVMLLCGDCHTIIDSREQRANYPEALLLEMKREHEARIKMLVGLGEDRASHVLCYGADIGKQESNLAMDRIGRAMIPERFPASKDPIKIELQGLASRDSDSSFWTTQQQNLRTLFDRRVKPRLEARELPHLSVFAIAPQPLLMELGRLLGDIGEHEVRQLHREPAGWRWAEDGPPIQFKIRRPTSFEGAPALVLGVSAPISDERITSILGDDISIWSISAAAPGNDVMRHKEDLSRFRREVRAILADIKAAHGEKAVISVFPALPVSAAVEVGRVWMPKADLPLHVYDQQPAPRGFVPALMIEGGS</sequence>
<comment type="caution">
    <text evidence="2">The sequence shown here is derived from an EMBL/GenBank/DDBJ whole genome shotgun (WGS) entry which is preliminary data.</text>
</comment>
<dbReference type="GO" id="GO:0004519">
    <property type="term" value="F:endonuclease activity"/>
    <property type="evidence" value="ECO:0007669"/>
    <property type="project" value="UniProtKB-KW"/>
</dbReference>
<dbReference type="InterPro" id="IPR040836">
    <property type="entry name" value="SAVED"/>
</dbReference>
<dbReference type="NCBIfam" id="NF033611">
    <property type="entry name" value="SAVED"/>
    <property type="match status" value="1"/>
</dbReference>
<dbReference type="Pfam" id="PF18145">
    <property type="entry name" value="SAVED"/>
    <property type="match status" value="1"/>
</dbReference>
<keyword evidence="2" id="KW-0378">Hydrolase</keyword>
<dbReference type="AlphaFoldDB" id="A0A2U1UYF5"/>
<keyword evidence="2" id="KW-0255">Endonuclease</keyword>
<dbReference type="Proteomes" id="UP000245048">
    <property type="component" value="Unassembled WGS sequence"/>
</dbReference>
<gene>
    <name evidence="2" type="ORF">CR165_21880</name>
</gene>
<keyword evidence="2" id="KW-0540">Nuclease</keyword>
<protein>
    <submittedName>
        <fullName evidence="2">HNH endonuclease</fullName>
    </submittedName>
</protein>
<feature type="domain" description="SMODS-associated and fused to various effectors" evidence="1">
    <location>
        <begin position="173"/>
        <end position="363"/>
    </location>
</feature>
<name>A0A2U1UYF5_9PROT</name>
<dbReference type="EMBL" id="PDOA01000027">
    <property type="protein sequence ID" value="PWC26685.1"/>
    <property type="molecule type" value="Genomic_DNA"/>
</dbReference>
<organism evidence="2 3">
    <name type="scientific">Teichococcus aestuarii</name>
    <dbReference type="NCBI Taxonomy" id="568898"/>
    <lineage>
        <taxon>Bacteria</taxon>
        <taxon>Pseudomonadati</taxon>
        <taxon>Pseudomonadota</taxon>
        <taxon>Alphaproteobacteria</taxon>
        <taxon>Acetobacterales</taxon>
        <taxon>Roseomonadaceae</taxon>
        <taxon>Roseomonas</taxon>
    </lineage>
</organism>
<dbReference type="OrthoDB" id="5379188at2"/>